<proteinExistence type="predicted"/>
<sequence>MGVDVVLKQVSRPGTSSRRRRLAQLDIVPDTDDVLARICERSKLPMLRRVDPYDDLILTAAEMPQFLDEVETERKLTTDDQERALLAAVHHLGEHCSTQPCTELHLESD</sequence>
<evidence type="ECO:0000313" key="1">
    <source>
        <dbReference type="EMBL" id="GAA1554933.1"/>
    </source>
</evidence>
<dbReference type="EMBL" id="BAAAPH010000003">
    <property type="protein sequence ID" value="GAA1554933.1"/>
    <property type="molecule type" value="Genomic_DNA"/>
</dbReference>
<keyword evidence="2" id="KW-1185">Reference proteome</keyword>
<organism evidence="1 2">
    <name type="scientific">Kribbella hippodromi</name>
    <dbReference type="NCBI Taxonomy" id="434347"/>
    <lineage>
        <taxon>Bacteria</taxon>
        <taxon>Bacillati</taxon>
        <taxon>Actinomycetota</taxon>
        <taxon>Actinomycetes</taxon>
        <taxon>Propionibacteriales</taxon>
        <taxon>Kribbellaceae</taxon>
        <taxon>Kribbella</taxon>
    </lineage>
</organism>
<reference evidence="2" key="1">
    <citation type="journal article" date="2019" name="Int. J. Syst. Evol. Microbiol.">
        <title>The Global Catalogue of Microorganisms (GCM) 10K type strain sequencing project: providing services to taxonomists for standard genome sequencing and annotation.</title>
        <authorList>
            <consortium name="The Broad Institute Genomics Platform"/>
            <consortium name="The Broad Institute Genome Sequencing Center for Infectious Disease"/>
            <person name="Wu L."/>
            <person name="Ma J."/>
        </authorList>
    </citation>
    <scope>NUCLEOTIDE SEQUENCE [LARGE SCALE GENOMIC DNA]</scope>
    <source>
        <strain evidence="2">JCM 15572</strain>
    </source>
</reference>
<protein>
    <submittedName>
        <fullName evidence="1">Uncharacterized protein</fullName>
    </submittedName>
</protein>
<dbReference type="Proteomes" id="UP001501705">
    <property type="component" value="Unassembled WGS sequence"/>
</dbReference>
<dbReference type="RefSeq" id="WP_344232103.1">
    <property type="nucleotide sequence ID" value="NZ_BAAAPH010000003.1"/>
</dbReference>
<name>A0ABP4N3F9_9ACTN</name>
<comment type="caution">
    <text evidence="1">The sequence shown here is derived from an EMBL/GenBank/DDBJ whole genome shotgun (WGS) entry which is preliminary data.</text>
</comment>
<evidence type="ECO:0000313" key="2">
    <source>
        <dbReference type="Proteomes" id="UP001501705"/>
    </source>
</evidence>
<gene>
    <name evidence="1" type="ORF">GCM10009804_09770</name>
</gene>
<accession>A0ABP4N3F9</accession>